<keyword evidence="1" id="KW-0560">Oxidoreductase</keyword>
<gene>
    <name evidence="4" type="ORF">BMG03_15900</name>
</gene>
<evidence type="ECO:0000259" key="3">
    <source>
        <dbReference type="Pfam" id="PF02826"/>
    </source>
</evidence>
<dbReference type="InterPro" id="IPR006140">
    <property type="entry name" value="D-isomer_DH_NAD-bd"/>
</dbReference>
<dbReference type="CDD" id="cd12164">
    <property type="entry name" value="GDH_like_2"/>
    <property type="match status" value="1"/>
</dbReference>
<keyword evidence="5" id="KW-1185">Reference proteome</keyword>
<dbReference type="Proteomes" id="UP000185622">
    <property type="component" value="Chromosome"/>
</dbReference>
<dbReference type="EMBL" id="CP019437">
    <property type="protein sequence ID" value="AQS49103.1"/>
    <property type="molecule type" value="Genomic_DNA"/>
</dbReference>
<dbReference type="PROSITE" id="PS00671">
    <property type="entry name" value="D_2_HYDROXYACID_DH_3"/>
    <property type="match status" value="1"/>
</dbReference>
<dbReference type="InterPro" id="IPR029753">
    <property type="entry name" value="D-isomer_DH_CS"/>
</dbReference>
<sequence length="313" mass="33692">MIRVLFADKPENWGRYETPLTEAIAATGVEAQIVQPGESDPAQIDYVVYSPQGPVQDFTAYTGAKAVLNLWAGVERVVGNDTLTQPLCRMVDAGLERGMVEYVTGHVLRYHLGIDATLAQQDGVWRHDDGVPPLARDRSVVMLGLGALGKACAEALAGLGFAVTGWSRTRKDIPGITCLSGDDGLAEALSRAEILVSILPDTPETTNLLNADTLAQMPKGARLVNPGRGTLIDDDALLAALDRGQIGHATLDVFRVEPLPPEHPYWAHPQVTVTPHIAAESRAETASEVIAENIRRGEAGEPFLYLVDRSRGY</sequence>
<evidence type="ECO:0000256" key="1">
    <source>
        <dbReference type="ARBA" id="ARBA00023002"/>
    </source>
</evidence>
<name>A0ABM6IJY8_9RHOB</name>
<reference evidence="4 5" key="1">
    <citation type="submission" date="2017-01" db="EMBL/GenBank/DDBJ databases">
        <title>The complete genome sequence of a sulfur-oxidizing marine bacterium Thioclava sp. 25B10_4T.</title>
        <authorList>
            <person name="Liu Y."/>
            <person name="Lai Q."/>
            <person name="Shao Z."/>
        </authorList>
    </citation>
    <scope>NUCLEOTIDE SEQUENCE [LARGE SCALE GENOMIC DNA]</scope>
    <source>
        <strain evidence="4 5">25B10_4</strain>
    </source>
</reference>
<dbReference type="InterPro" id="IPR036291">
    <property type="entry name" value="NAD(P)-bd_dom_sf"/>
</dbReference>
<proteinExistence type="predicted"/>
<dbReference type="Pfam" id="PF02826">
    <property type="entry name" value="2-Hacid_dh_C"/>
    <property type="match status" value="1"/>
</dbReference>
<dbReference type="SUPFAM" id="SSF51735">
    <property type="entry name" value="NAD(P)-binding Rossmann-fold domains"/>
    <property type="match status" value="1"/>
</dbReference>
<dbReference type="Gene3D" id="3.40.50.720">
    <property type="entry name" value="NAD(P)-binding Rossmann-like Domain"/>
    <property type="match status" value="2"/>
</dbReference>
<evidence type="ECO:0000313" key="5">
    <source>
        <dbReference type="Proteomes" id="UP000185622"/>
    </source>
</evidence>
<keyword evidence="2" id="KW-0520">NAD</keyword>
<evidence type="ECO:0000256" key="2">
    <source>
        <dbReference type="ARBA" id="ARBA00023027"/>
    </source>
</evidence>
<dbReference type="PANTHER" id="PTHR43333:SF1">
    <property type="entry name" value="D-ISOMER SPECIFIC 2-HYDROXYACID DEHYDROGENASE NAD-BINDING DOMAIN-CONTAINING PROTEIN"/>
    <property type="match status" value="1"/>
</dbReference>
<accession>A0ABM6IJY8</accession>
<organism evidence="4 5">
    <name type="scientific">Thioclava nitratireducens</name>
    <dbReference type="NCBI Taxonomy" id="1915078"/>
    <lineage>
        <taxon>Bacteria</taxon>
        <taxon>Pseudomonadati</taxon>
        <taxon>Pseudomonadota</taxon>
        <taxon>Alphaproteobacteria</taxon>
        <taxon>Rhodobacterales</taxon>
        <taxon>Paracoccaceae</taxon>
        <taxon>Thioclava</taxon>
    </lineage>
</organism>
<dbReference type="PANTHER" id="PTHR43333">
    <property type="entry name" value="2-HACID_DH_C DOMAIN-CONTAINING PROTEIN"/>
    <property type="match status" value="1"/>
</dbReference>
<dbReference type="RefSeq" id="WP_075774197.1">
    <property type="nucleotide sequence ID" value="NZ_CP019437.1"/>
</dbReference>
<evidence type="ECO:0000313" key="4">
    <source>
        <dbReference type="EMBL" id="AQS49103.1"/>
    </source>
</evidence>
<feature type="domain" description="D-isomer specific 2-hydroxyacid dehydrogenase NAD-binding" evidence="3">
    <location>
        <begin position="119"/>
        <end position="278"/>
    </location>
</feature>
<protein>
    <submittedName>
        <fullName evidence="4">Glyoxylate/hydroxypyruvate reductase A</fullName>
    </submittedName>
</protein>